<accession>A0A8S9H819</accession>
<comment type="caution">
    <text evidence="2">The sequence shown here is derived from an EMBL/GenBank/DDBJ whole genome shotgun (WGS) entry which is preliminary data.</text>
</comment>
<gene>
    <name evidence="2" type="ORF">F2Q68_00035616</name>
</gene>
<dbReference type="EMBL" id="QGKW02001988">
    <property type="protein sequence ID" value="KAF2554243.1"/>
    <property type="molecule type" value="Genomic_DNA"/>
</dbReference>
<proteinExistence type="predicted"/>
<evidence type="ECO:0000313" key="3">
    <source>
        <dbReference type="Proteomes" id="UP000712281"/>
    </source>
</evidence>
<dbReference type="Proteomes" id="UP000712281">
    <property type="component" value="Unassembled WGS sequence"/>
</dbReference>
<protein>
    <recommendedName>
        <fullName evidence="1">RNase H type-1 domain-containing protein</fullName>
    </recommendedName>
</protein>
<reference evidence="2" key="1">
    <citation type="submission" date="2019-12" db="EMBL/GenBank/DDBJ databases">
        <title>Genome sequencing and annotation of Brassica cretica.</title>
        <authorList>
            <person name="Studholme D.J."/>
            <person name="Sarris P.F."/>
        </authorList>
    </citation>
    <scope>NUCLEOTIDE SEQUENCE</scope>
    <source>
        <strain evidence="2">PFS-001/15</strain>
        <tissue evidence="2">Leaf</tissue>
    </source>
</reference>
<dbReference type="AlphaFoldDB" id="A0A8S9H819"/>
<evidence type="ECO:0000313" key="2">
    <source>
        <dbReference type="EMBL" id="KAF2554243.1"/>
    </source>
</evidence>
<feature type="domain" description="RNase H type-1" evidence="1">
    <location>
        <begin position="87"/>
        <end position="206"/>
    </location>
</feature>
<dbReference type="PANTHER" id="PTHR34146:SF11">
    <property type="entry name" value="RIBONUCLEASE H-LIKE SUPERFAMILY PROTEIN"/>
    <property type="match status" value="1"/>
</dbReference>
<sequence>MSLTEHIKLYGPIPEAQDLTVADLLTDDLRWNTKRIEKCYLSSRSKWLVREWNFAQGLMKHEQKSLPGGINYRKPQQSGHTSVICHSDAAWDQSAIKAGLAWIISGTSNTIIRQGSTTHEFVNSPIVAEALALRLKIIAAVNLGLPKIKMLSDNSTLIRVINNDTQSKKIFGIVKDIQQISYVFVDISFAYLPRLQNVQIDSLAKRSLRGLSVIAPSG</sequence>
<evidence type="ECO:0000259" key="1">
    <source>
        <dbReference type="Pfam" id="PF13456"/>
    </source>
</evidence>
<dbReference type="InterPro" id="IPR036397">
    <property type="entry name" value="RNaseH_sf"/>
</dbReference>
<name>A0A8S9H819_BRACR</name>
<dbReference type="InterPro" id="IPR044730">
    <property type="entry name" value="RNase_H-like_dom_plant"/>
</dbReference>
<dbReference type="GO" id="GO:0004523">
    <property type="term" value="F:RNA-DNA hybrid ribonuclease activity"/>
    <property type="evidence" value="ECO:0007669"/>
    <property type="project" value="InterPro"/>
</dbReference>
<organism evidence="2 3">
    <name type="scientific">Brassica cretica</name>
    <name type="common">Mustard</name>
    <dbReference type="NCBI Taxonomy" id="69181"/>
    <lineage>
        <taxon>Eukaryota</taxon>
        <taxon>Viridiplantae</taxon>
        <taxon>Streptophyta</taxon>
        <taxon>Embryophyta</taxon>
        <taxon>Tracheophyta</taxon>
        <taxon>Spermatophyta</taxon>
        <taxon>Magnoliopsida</taxon>
        <taxon>eudicotyledons</taxon>
        <taxon>Gunneridae</taxon>
        <taxon>Pentapetalae</taxon>
        <taxon>rosids</taxon>
        <taxon>malvids</taxon>
        <taxon>Brassicales</taxon>
        <taxon>Brassicaceae</taxon>
        <taxon>Brassiceae</taxon>
        <taxon>Brassica</taxon>
    </lineage>
</organism>
<dbReference type="Pfam" id="PF13456">
    <property type="entry name" value="RVT_3"/>
    <property type="match status" value="1"/>
</dbReference>
<dbReference type="CDD" id="cd06222">
    <property type="entry name" value="RNase_H_like"/>
    <property type="match status" value="1"/>
</dbReference>
<dbReference type="PANTHER" id="PTHR34146">
    <property type="entry name" value="POLYNUCLEOTIDYL TRANSFERASE, RIBONUCLEASE H-LIKE SUPERFAMILY PROTEIN-RELATED"/>
    <property type="match status" value="1"/>
</dbReference>
<dbReference type="Gene3D" id="3.30.420.10">
    <property type="entry name" value="Ribonuclease H-like superfamily/Ribonuclease H"/>
    <property type="match status" value="1"/>
</dbReference>
<dbReference type="GO" id="GO:0003676">
    <property type="term" value="F:nucleic acid binding"/>
    <property type="evidence" value="ECO:0007669"/>
    <property type="project" value="InterPro"/>
</dbReference>
<dbReference type="InterPro" id="IPR002156">
    <property type="entry name" value="RNaseH_domain"/>
</dbReference>